<comment type="caution">
    <text evidence="1">The sequence shown here is derived from an EMBL/GenBank/DDBJ whole genome shotgun (WGS) entry which is preliminary data.</text>
</comment>
<proteinExistence type="predicted"/>
<reference evidence="2" key="1">
    <citation type="submission" date="2016-01" db="EMBL/GenBank/DDBJ databases">
        <authorList>
            <person name="Mitreva M."/>
            <person name="Pepin K.H."/>
            <person name="Mihindukulasuriya K.A."/>
            <person name="Fulton R."/>
            <person name="Fronick C."/>
            <person name="O'Laughlin M."/>
            <person name="Miner T."/>
            <person name="Herter B."/>
            <person name="Rosa B.A."/>
            <person name="Cordes M."/>
            <person name="Tomlinson C."/>
            <person name="Wollam A."/>
            <person name="Palsikar V.B."/>
            <person name="Mardis E.R."/>
            <person name="Wilson R.K."/>
        </authorList>
    </citation>
    <scope>NUCLEOTIDE SEQUENCE [LARGE SCALE GENOMIC DNA]</scope>
    <source>
        <strain evidence="2">KA00274</strain>
    </source>
</reference>
<dbReference type="EMBL" id="LSCV01000031">
    <property type="protein sequence ID" value="KXB40102.1"/>
    <property type="molecule type" value="Genomic_DNA"/>
</dbReference>
<protein>
    <submittedName>
        <fullName evidence="1">Uncharacterized protein</fullName>
    </submittedName>
</protein>
<name>A0A133YA63_9FIRM</name>
<evidence type="ECO:0000313" key="2">
    <source>
        <dbReference type="Proteomes" id="UP000070080"/>
    </source>
</evidence>
<dbReference type="AlphaFoldDB" id="A0A133YA63"/>
<accession>A0A133YA63</accession>
<evidence type="ECO:0000313" key="1">
    <source>
        <dbReference type="EMBL" id="KXB40102.1"/>
    </source>
</evidence>
<dbReference type="Proteomes" id="UP000070080">
    <property type="component" value="Unassembled WGS sequence"/>
</dbReference>
<dbReference type="STRING" id="1497955.HMPREF1872_00912"/>
<sequence>MAQINITLETELLKALFIGNNEEAMKKLLNNVTDAVLNSEA</sequence>
<gene>
    <name evidence="1" type="ORF">HMPREF1872_00912</name>
</gene>
<dbReference type="RefSeq" id="WP_315572472.1">
    <property type="nucleotide sequence ID" value="NZ_CP118869.1"/>
</dbReference>
<keyword evidence="2" id="KW-1185">Reference proteome</keyword>
<organism evidence="1 2">
    <name type="scientific">Amygdalobacter nucleatus</name>
    <dbReference type="NCBI Taxonomy" id="3029274"/>
    <lineage>
        <taxon>Bacteria</taxon>
        <taxon>Bacillati</taxon>
        <taxon>Bacillota</taxon>
        <taxon>Clostridia</taxon>
        <taxon>Eubacteriales</taxon>
        <taxon>Oscillospiraceae</taxon>
        <taxon>Amygdalobacter</taxon>
    </lineage>
</organism>